<sequence>MSSMNTPPISAAPEIEPEDTPITIDDLDWDACGISHETGEFMWGNGD</sequence>
<feature type="region of interest" description="Disordered" evidence="1">
    <location>
        <begin position="1"/>
        <end position="25"/>
    </location>
</feature>
<feature type="compositionally biased region" description="Acidic residues" evidence="1">
    <location>
        <begin position="15"/>
        <end position="25"/>
    </location>
</feature>
<evidence type="ECO:0000313" key="2">
    <source>
        <dbReference type="EMBL" id="MBO1804593.1"/>
    </source>
</evidence>
<evidence type="ECO:0000313" key="3">
    <source>
        <dbReference type="Proteomes" id="UP000664398"/>
    </source>
</evidence>
<proteinExistence type="predicted"/>
<protein>
    <submittedName>
        <fullName evidence="2">Uncharacterized protein</fullName>
    </submittedName>
</protein>
<keyword evidence="3" id="KW-1185">Reference proteome</keyword>
<name>A0A939RXD9_9MICO</name>
<evidence type="ECO:0000256" key="1">
    <source>
        <dbReference type="SAM" id="MobiDB-lite"/>
    </source>
</evidence>
<gene>
    <name evidence="2" type="ORF">J4H91_04575</name>
</gene>
<reference evidence="2" key="1">
    <citation type="submission" date="2021-03" db="EMBL/GenBank/DDBJ databases">
        <title>Leucobacter chromiisoli sp. nov., isolated from chromium-containing soil of chemical plant.</title>
        <authorList>
            <person name="Xu Z."/>
        </authorList>
    </citation>
    <scope>NUCLEOTIDE SEQUENCE</scope>
    <source>
        <strain evidence="2">A2</strain>
    </source>
</reference>
<dbReference type="Proteomes" id="UP000664398">
    <property type="component" value="Unassembled WGS sequence"/>
</dbReference>
<dbReference type="EMBL" id="JAGDYL010000006">
    <property type="protein sequence ID" value="MBO1804593.1"/>
    <property type="molecule type" value="Genomic_DNA"/>
</dbReference>
<organism evidence="2 3">
    <name type="scientific">Leucobacter ruminantium</name>
    <dbReference type="NCBI Taxonomy" id="1289170"/>
    <lineage>
        <taxon>Bacteria</taxon>
        <taxon>Bacillati</taxon>
        <taxon>Actinomycetota</taxon>
        <taxon>Actinomycetes</taxon>
        <taxon>Micrococcales</taxon>
        <taxon>Microbacteriaceae</taxon>
        <taxon>Leucobacter</taxon>
    </lineage>
</organism>
<dbReference type="AlphaFoldDB" id="A0A939RXD9"/>
<comment type="caution">
    <text evidence="2">The sequence shown here is derived from an EMBL/GenBank/DDBJ whole genome shotgun (WGS) entry which is preliminary data.</text>
</comment>
<accession>A0A939RXD9</accession>
<dbReference type="RefSeq" id="WP_208045089.1">
    <property type="nucleotide sequence ID" value="NZ_JAGDYL010000006.1"/>
</dbReference>